<keyword evidence="2" id="KW-0472">Membrane</keyword>
<organism evidence="4 5">
    <name type="scientific">Siculibacillus lacustris</name>
    <dbReference type="NCBI Taxonomy" id="1549641"/>
    <lineage>
        <taxon>Bacteria</taxon>
        <taxon>Pseudomonadati</taxon>
        <taxon>Pseudomonadota</taxon>
        <taxon>Alphaproteobacteria</taxon>
        <taxon>Hyphomicrobiales</taxon>
        <taxon>Ancalomicrobiaceae</taxon>
        <taxon>Siculibacillus</taxon>
    </lineage>
</organism>
<keyword evidence="5" id="KW-1185">Reference proteome</keyword>
<evidence type="ECO:0000256" key="1">
    <source>
        <dbReference type="SAM" id="MobiDB-lite"/>
    </source>
</evidence>
<feature type="region of interest" description="Disordered" evidence="1">
    <location>
        <begin position="149"/>
        <end position="168"/>
    </location>
</feature>
<dbReference type="AlphaFoldDB" id="A0A4Q9VEV4"/>
<keyword evidence="3" id="KW-0732">Signal</keyword>
<evidence type="ECO:0000256" key="2">
    <source>
        <dbReference type="SAM" id="Phobius"/>
    </source>
</evidence>
<keyword evidence="2" id="KW-1133">Transmembrane helix</keyword>
<evidence type="ECO:0000313" key="5">
    <source>
        <dbReference type="Proteomes" id="UP000292781"/>
    </source>
</evidence>
<comment type="caution">
    <text evidence="4">The sequence shown here is derived from an EMBL/GenBank/DDBJ whole genome shotgun (WGS) entry which is preliminary data.</text>
</comment>
<dbReference type="EMBL" id="SJFN01000058">
    <property type="protein sequence ID" value="TBW32423.1"/>
    <property type="molecule type" value="Genomic_DNA"/>
</dbReference>
<feature type="transmembrane region" description="Helical" evidence="2">
    <location>
        <begin position="204"/>
        <end position="224"/>
    </location>
</feature>
<dbReference type="RefSeq" id="WP_131311806.1">
    <property type="nucleotide sequence ID" value="NZ_SJFN01000058.1"/>
</dbReference>
<proteinExistence type="predicted"/>
<sequence length="242" mass="23327">MRNVMSLVLGSAVLAVIATGAARAQTAGATVLTDAEKAAVSAILDNVGRQDGEALRQSLVGTISGLGATGANPRNVVAAAKLGAGSRLQTLNSALLDLCLSRTGGGVYCQLAAVPVPNTADASIQTAATGDGAAAGGFSGGTGIGGAASTATGGNRGGGTTSGSITPSSSSVPIFTAPTFTPTTTVVPLVSSTRTVIVTGPVTVPGPIAGAGLPALVGLGLLWYRSRRRAGASCRDGVADAK</sequence>
<gene>
    <name evidence="4" type="ORF">EYW49_22055</name>
</gene>
<evidence type="ECO:0000256" key="3">
    <source>
        <dbReference type="SAM" id="SignalP"/>
    </source>
</evidence>
<evidence type="ECO:0000313" key="4">
    <source>
        <dbReference type="EMBL" id="TBW32423.1"/>
    </source>
</evidence>
<feature type="chain" id="PRO_5020750386" evidence="3">
    <location>
        <begin position="25"/>
        <end position="242"/>
    </location>
</feature>
<name>A0A4Q9VEV4_9HYPH</name>
<protein>
    <submittedName>
        <fullName evidence="4">Uncharacterized protein</fullName>
    </submittedName>
</protein>
<reference evidence="4 5" key="1">
    <citation type="submission" date="2019-02" db="EMBL/GenBank/DDBJ databases">
        <title>Siculibacillus lacustris gen. nov., sp. nov., a new rosette-forming bacterium isolated from a freshwater crater lake (Lake St. Ana, Romania).</title>
        <authorList>
            <person name="Felfoldi T."/>
            <person name="Marton Z."/>
            <person name="Szabo A."/>
            <person name="Mentes A."/>
            <person name="Boka K."/>
            <person name="Marialigeti K."/>
            <person name="Mathe I."/>
            <person name="Koncz M."/>
            <person name="Schumann P."/>
            <person name="Toth E."/>
        </authorList>
    </citation>
    <scope>NUCLEOTIDE SEQUENCE [LARGE SCALE GENOMIC DNA]</scope>
    <source>
        <strain evidence="4 5">SA-279</strain>
    </source>
</reference>
<dbReference type="Proteomes" id="UP000292781">
    <property type="component" value="Unassembled WGS sequence"/>
</dbReference>
<keyword evidence="2" id="KW-0812">Transmembrane</keyword>
<accession>A0A4Q9VEV4</accession>
<feature type="signal peptide" evidence="3">
    <location>
        <begin position="1"/>
        <end position="24"/>
    </location>
</feature>